<dbReference type="AlphaFoldDB" id="A0A0B7IBC0"/>
<protein>
    <recommendedName>
        <fullName evidence="2">Phosphatidic acid phosphatase type 2/haloperoxidase domain-containing protein</fullName>
    </recommendedName>
</protein>
<keyword evidence="1" id="KW-1133">Transmembrane helix</keyword>
<name>A0A0B7IBC0_9FLAO</name>
<gene>
    <name evidence="3" type="ORF">CCAND38_430004</name>
</gene>
<feature type="transmembrane region" description="Helical" evidence="1">
    <location>
        <begin position="252"/>
        <end position="273"/>
    </location>
</feature>
<reference evidence="3 4" key="1">
    <citation type="submission" date="2015-01" db="EMBL/GenBank/DDBJ databases">
        <authorList>
            <person name="Xiang T."/>
            <person name="Song Y."/>
            <person name="Huang L."/>
            <person name="Wang B."/>
            <person name="Wu P."/>
        </authorList>
    </citation>
    <scope>NUCLEOTIDE SEQUENCE [LARGE SCALE GENOMIC DNA]</scope>
    <source>
        <strain evidence="3 4">CcD38</strain>
    </source>
</reference>
<evidence type="ECO:0000313" key="4">
    <source>
        <dbReference type="Proteomes" id="UP000045051"/>
    </source>
</evidence>
<dbReference type="CDD" id="cd01610">
    <property type="entry name" value="PAP2_like"/>
    <property type="match status" value="1"/>
</dbReference>
<accession>A0A0B7IBC0</accession>
<evidence type="ECO:0000259" key="2">
    <source>
        <dbReference type="SMART" id="SM00014"/>
    </source>
</evidence>
<organism evidence="3 4">
    <name type="scientific">Capnocytophaga canis</name>
    <dbReference type="NCBI Taxonomy" id="1848903"/>
    <lineage>
        <taxon>Bacteria</taxon>
        <taxon>Pseudomonadati</taxon>
        <taxon>Bacteroidota</taxon>
        <taxon>Flavobacteriia</taxon>
        <taxon>Flavobacteriales</taxon>
        <taxon>Flavobacteriaceae</taxon>
        <taxon>Capnocytophaga</taxon>
    </lineage>
</organism>
<keyword evidence="1" id="KW-0472">Membrane</keyword>
<feature type="transmembrane region" description="Helical" evidence="1">
    <location>
        <begin position="65"/>
        <end position="86"/>
    </location>
</feature>
<feature type="transmembrane region" description="Helical" evidence="1">
    <location>
        <begin position="15"/>
        <end position="37"/>
    </location>
</feature>
<dbReference type="RefSeq" id="WP_042344553.1">
    <property type="nucleotide sequence ID" value="NZ_CDOI01000155.1"/>
</dbReference>
<feature type="domain" description="Phosphatidic acid phosphatase type 2/haloperoxidase" evidence="2">
    <location>
        <begin position="93"/>
        <end position="210"/>
    </location>
</feature>
<evidence type="ECO:0000313" key="3">
    <source>
        <dbReference type="EMBL" id="CEN47317.1"/>
    </source>
</evidence>
<dbReference type="Proteomes" id="UP000045051">
    <property type="component" value="Unassembled WGS sequence"/>
</dbReference>
<dbReference type="InterPro" id="IPR000326">
    <property type="entry name" value="PAP2/HPO"/>
</dbReference>
<feature type="transmembrane region" description="Helical" evidence="1">
    <location>
        <begin position="142"/>
        <end position="160"/>
    </location>
</feature>
<evidence type="ECO:0000256" key="1">
    <source>
        <dbReference type="SAM" id="Phobius"/>
    </source>
</evidence>
<dbReference type="InterPro" id="IPR036938">
    <property type="entry name" value="PAP2/HPO_sf"/>
</dbReference>
<dbReference type="Pfam" id="PF01569">
    <property type="entry name" value="PAP2"/>
    <property type="match status" value="1"/>
</dbReference>
<dbReference type="SMART" id="SM00014">
    <property type="entry name" value="acidPPc"/>
    <property type="match status" value="1"/>
</dbReference>
<dbReference type="EMBL" id="CDOI01000155">
    <property type="protein sequence ID" value="CEN47317.1"/>
    <property type="molecule type" value="Genomic_DNA"/>
</dbReference>
<dbReference type="PANTHER" id="PTHR14969">
    <property type="entry name" value="SPHINGOSINE-1-PHOSPHATE PHOSPHOHYDROLASE"/>
    <property type="match status" value="1"/>
</dbReference>
<feature type="transmembrane region" description="Helical" evidence="1">
    <location>
        <begin position="195"/>
        <end position="214"/>
    </location>
</feature>
<keyword evidence="4" id="KW-1185">Reference proteome</keyword>
<proteinExistence type="predicted"/>
<dbReference type="SUPFAM" id="SSF48317">
    <property type="entry name" value="Acid phosphatase/Vanadium-dependent haloperoxidase"/>
    <property type="match status" value="1"/>
</dbReference>
<feature type="transmembrane region" description="Helical" evidence="1">
    <location>
        <begin position="226"/>
        <end position="246"/>
    </location>
</feature>
<sequence>MNQTITANFEKVKPYFLIFPLLVMASVFCFLFVNNALEPEKYVFIQQECFFYLNKKLSQFPYLQYNLTQFGDAFIVLCMLSVFFFYTPKIWENLLSASLLSLFFSRGLKEFFDVPRPATIHPIDSFTIVGEKAVGFSSFPSGHSITVFTTLCVLLIAFLPKSLIKKVLYVVILVFLGLILAFTRVGVGAHHPLDVISGCAIGSISAFLGILINQKYNAWTWISNKKYLPIFMVLFLGSVIFLIYRILEENIFVYYLSLSSLIVSLYTIIKAYVKKNNK</sequence>
<keyword evidence="1" id="KW-0812">Transmembrane</keyword>
<dbReference type="Gene3D" id="1.20.144.10">
    <property type="entry name" value="Phosphatidic acid phosphatase type 2/haloperoxidase"/>
    <property type="match status" value="1"/>
</dbReference>
<feature type="transmembrane region" description="Helical" evidence="1">
    <location>
        <begin position="167"/>
        <end position="189"/>
    </location>
</feature>
<dbReference type="PANTHER" id="PTHR14969:SF13">
    <property type="entry name" value="AT30094P"/>
    <property type="match status" value="1"/>
</dbReference>